<organism evidence="1 2">
    <name type="scientific">Leptospira ryugenii</name>
    <dbReference type="NCBI Taxonomy" id="1917863"/>
    <lineage>
        <taxon>Bacteria</taxon>
        <taxon>Pseudomonadati</taxon>
        <taxon>Spirochaetota</taxon>
        <taxon>Spirochaetia</taxon>
        <taxon>Leptospirales</taxon>
        <taxon>Leptospiraceae</taxon>
        <taxon>Leptospira</taxon>
    </lineage>
</organism>
<evidence type="ECO:0000313" key="2">
    <source>
        <dbReference type="Proteomes" id="UP000245133"/>
    </source>
</evidence>
<dbReference type="EMBL" id="BFBB01000004">
    <property type="protein sequence ID" value="GBF50200.1"/>
    <property type="molecule type" value="Genomic_DNA"/>
</dbReference>
<gene>
    <name evidence="1" type="ORF">LPTSP4_17240</name>
</gene>
<comment type="caution">
    <text evidence="1">The sequence shown here is derived from an EMBL/GenBank/DDBJ whole genome shotgun (WGS) entry which is preliminary data.</text>
</comment>
<evidence type="ECO:0000313" key="1">
    <source>
        <dbReference type="EMBL" id="GBF50200.1"/>
    </source>
</evidence>
<sequence>MNIFINDQKLETTLNGETNIAQVLDEIQTWIEANGKYLRYFTVNGREHNRKELESMGVENAERLDFIVGEELDILEDGLIELDIYVDKVGSTLVGRDSLTEKESRDLQEGVPWIESMLLSTKNLLHLNFASIRPMGKGKNVEEILESLKEKVQNLESAHQIELFLEDLRDLKLFLMDLSSRLAVFRLEEEELIGIIQKFIEDKDKITKDFMLVNESFQSGKDFLATEIMTDAMGRLNALISALLSLQVKHTEIEWSLIKAGDKTLSEVSNALNDGLNSVAAAMEKNDIVYAGDVLEYELPDLLQNLVPLLSQILTRLSGNQKA</sequence>
<dbReference type="RefSeq" id="WP_108975911.1">
    <property type="nucleotide sequence ID" value="NZ_BFBB01000004.1"/>
</dbReference>
<protein>
    <submittedName>
        <fullName evidence="1">Uncharacterized protein</fullName>
    </submittedName>
</protein>
<dbReference type="Proteomes" id="UP000245133">
    <property type="component" value="Unassembled WGS sequence"/>
</dbReference>
<keyword evidence="2" id="KW-1185">Reference proteome</keyword>
<proteinExistence type="predicted"/>
<reference evidence="1 2" key="1">
    <citation type="submission" date="2018-02" db="EMBL/GenBank/DDBJ databases">
        <title>Novel Leptospira species isolated from soil and water in Japan.</title>
        <authorList>
            <person name="Nakao R."/>
            <person name="Masuzawa T."/>
        </authorList>
    </citation>
    <scope>NUCLEOTIDE SEQUENCE [LARGE SCALE GENOMIC DNA]</scope>
    <source>
        <strain evidence="1 2">YH101</strain>
    </source>
</reference>
<dbReference type="OrthoDB" id="335961at2"/>
<name>A0A2P2E004_9LEPT</name>
<accession>A0A2P2E004</accession>
<dbReference type="AlphaFoldDB" id="A0A2P2E004"/>